<dbReference type="PROSITE" id="PS50191">
    <property type="entry name" value="CRAL_TRIO"/>
    <property type="match status" value="1"/>
</dbReference>
<evidence type="ECO:0000256" key="11">
    <source>
        <dbReference type="SAM" id="MobiDB-lite"/>
    </source>
</evidence>
<dbReference type="InterPro" id="IPR003959">
    <property type="entry name" value="ATPase_AAA_core"/>
</dbReference>
<evidence type="ECO:0000256" key="2">
    <source>
        <dbReference type="ARBA" id="ARBA00004395"/>
    </source>
</evidence>
<dbReference type="Pfam" id="PF03765">
    <property type="entry name" value="CRAL_TRIO_N"/>
    <property type="match status" value="1"/>
</dbReference>
<dbReference type="Pfam" id="PF25568">
    <property type="entry name" value="AAA_lid_At3g28540"/>
    <property type="match status" value="1"/>
</dbReference>
<dbReference type="Gene3D" id="3.40.525.10">
    <property type="entry name" value="CRAL-TRIO lipid binding domain"/>
    <property type="match status" value="1"/>
</dbReference>
<dbReference type="CDD" id="cd00170">
    <property type="entry name" value="SEC14"/>
    <property type="match status" value="1"/>
</dbReference>
<organism evidence="13 14">
    <name type="scientific">Hibiscus trionum</name>
    <name type="common">Flower of an hour</name>
    <dbReference type="NCBI Taxonomy" id="183268"/>
    <lineage>
        <taxon>Eukaryota</taxon>
        <taxon>Viridiplantae</taxon>
        <taxon>Streptophyta</taxon>
        <taxon>Embryophyta</taxon>
        <taxon>Tracheophyta</taxon>
        <taxon>Spermatophyta</taxon>
        <taxon>Magnoliopsida</taxon>
        <taxon>eudicotyledons</taxon>
        <taxon>Gunneridae</taxon>
        <taxon>Pentapetalae</taxon>
        <taxon>rosids</taxon>
        <taxon>malvids</taxon>
        <taxon>Malvales</taxon>
        <taxon>Malvaceae</taxon>
        <taxon>Malvoideae</taxon>
        <taxon>Hibiscus</taxon>
    </lineage>
</organism>
<dbReference type="Pfam" id="PF00650">
    <property type="entry name" value="CRAL_TRIO"/>
    <property type="match status" value="1"/>
</dbReference>
<evidence type="ECO:0000256" key="6">
    <source>
        <dbReference type="ARBA" id="ARBA00023034"/>
    </source>
</evidence>
<keyword evidence="14" id="KW-1185">Reference proteome</keyword>
<dbReference type="GO" id="GO:0000139">
    <property type="term" value="C:Golgi membrane"/>
    <property type="evidence" value="ECO:0007669"/>
    <property type="project" value="UniProtKB-SubCell"/>
</dbReference>
<dbReference type="AlphaFoldDB" id="A0A9W7HIP0"/>
<comment type="subcellular location">
    <subcellularLocation>
        <location evidence="1">Cell membrane</location>
        <topology evidence="1">Peripheral membrane protein</topology>
    </subcellularLocation>
    <subcellularLocation>
        <location evidence="2">Golgi apparatus membrane</location>
        <topology evidence="2">Peripheral membrane protein</topology>
    </subcellularLocation>
</comment>
<comment type="catalytic activity">
    <reaction evidence="9">
        <text>ATP + H2O = ADP + phosphate + H(+)</text>
        <dbReference type="Rhea" id="RHEA:13065"/>
        <dbReference type="ChEBI" id="CHEBI:15377"/>
        <dbReference type="ChEBI" id="CHEBI:15378"/>
        <dbReference type="ChEBI" id="CHEBI:30616"/>
        <dbReference type="ChEBI" id="CHEBI:43474"/>
        <dbReference type="ChEBI" id="CHEBI:456216"/>
    </reaction>
</comment>
<keyword evidence="4" id="KW-0472">Membrane</keyword>
<dbReference type="Pfam" id="PF00004">
    <property type="entry name" value="AAA"/>
    <property type="match status" value="1"/>
</dbReference>
<evidence type="ECO:0000256" key="8">
    <source>
        <dbReference type="ARBA" id="ARBA00038020"/>
    </source>
</evidence>
<dbReference type="SUPFAM" id="SSF52087">
    <property type="entry name" value="CRAL/TRIO domain"/>
    <property type="match status" value="1"/>
</dbReference>
<evidence type="ECO:0000256" key="9">
    <source>
        <dbReference type="ARBA" id="ARBA00049360"/>
    </source>
</evidence>
<feature type="region of interest" description="Disordered" evidence="11">
    <location>
        <begin position="823"/>
        <end position="852"/>
    </location>
</feature>
<evidence type="ECO:0000313" key="13">
    <source>
        <dbReference type="EMBL" id="GMI78299.1"/>
    </source>
</evidence>
<dbReference type="SMART" id="SM00516">
    <property type="entry name" value="SEC14"/>
    <property type="match status" value="1"/>
</dbReference>
<evidence type="ECO:0000256" key="10">
    <source>
        <dbReference type="SAM" id="Coils"/>
    </source>
</evidence>
<dbReference type="SUPFAM" id="SSF52540">
    <property type="entry name" value="P-loop containing nucleoside triphosphate hydrolases"/>
    <property type="match status" value="1"/>
</dbReference>
<evidence type="ECO:0000256" key="1">
    <source>
        <dbReference type="ARBA" id="ARBA00004202"/>
    </source>
</evidence>
<evidence type="ECO:0000256" key="4">
    <source>
        <dbReference type="ARBA" id="ARBA00022475"/>
    </source>
</evidence>
<dbReference type="GO" id="GO:0015031">
    <property type="term" value="P:protein transport"/>
    <property type="evidence" value="ECO:0007669"/>
    <property type="project" value="UniProtKB-KW"/>
</dbReference>
<dbReference type="CDD" id="cd19510">
    <property type="entry name" value="RecA-like_BCS1"/>
    <property type="match status" value="1"/>
</dbReference>
<keyword evidence="6" id="KW-0333">Golgi apparatus</keyword>
<evidence type="ECO:0000256" key="7">
    <source>
        <dbReference type="ARBA" id="ARBA00023054"/>
    </source>
</evidence>
<evidence type="ECO:0000256" key="5">
    <source>
        <dbReference type="ARBA" id="ARBA00022927"/>
    </source>
</evidence>
<dbReference type="InterPro" id="IPR051026">
    <property type="entry name" value="PI/PC_transfer"/>
</dbReference>
<feature type="region of interest" description="Disordered" evidence="11">
    <location>
        <begin position="956"/>
        <end position="993"/>
    </location>
</feature>
<dbReference type="EMBL" id="BSYR01000015">
    <property type="protein sequence ID" value="GMI78299.1"/>
    <property type="molecule type" value="Genomic_DNA"/>
</dbReference>
<comment type="similarity">
    <text evidence="8">Belongs to the SFH family.</text>
</comment>
<keyword evidence="3" id="KW-0813">Transport</keyword>
<dbReference type="InterPro" id="IPR036865">
    <property type="entry name" value="CRAL-TRIO_dom_sf"/>
</dbReference>
<dbReference type="Proteomes" id="UP001165190">
    <property type="component" value="Unassembled WGS sequence"/>
</dbReference>
<name>A0A9W7HIP0_HIBTR</name>
<evidence type="ECO:0000313" key="14">
    <source>
        <dbReference type="Proteomes" id="UP001165190"/>
    </source>
</evidence>
<evidence type="ECO:0000259" key="12">
    <source>
        <dbReference type="PROSITE" id="PS50191"/>
    </source>
</evidence>
<dbReference type="GO" id="GO:0005524">
    <property type="term" value="F:ATP binding"/>
    <property type="evidence" value="ECO:0007669"/>
    <property type="project" value="InterPro"/>
</dbReference>
<proteinExistence type="inferred from homology"/>
<sequence length="1088" mass="122679">MAAMFSSSEISKTTSSLFSAYASFAGSMMLVRSMANELIPQPLRSYLFNALRYFFAPLSPDLTLAIDERCGMGKNQVYEAAEVYLGTRISPKTERLRVSKTRKQKHLTIAIEKGEIVVDRFEDVRLTWRFVCAEGQKPHSGEKRYLELIFNKKHKDKVLDFYLPYVLLKAEEIKNKDKAIKLYSRQCPFSEDDGERRGSWGSITLDHPATFDTLAMDPDLKRMIIDDLDRFLKRKGFYKKVGKAWKRGYLLYGPPGTGKSSLVAALANYLKFDIYDLGLTSVRSDAELRRTLLSTSNRSILLIEDIDCSSEVLERQTTNKNKQQAAKSGQLTLSGILNCIDGLWSSCGDERIIVFTTNYKDRIDPALLRPGRMDLHINMSYCTVDGFRILASNYLGIGSKYNPFYGEIDGLLKSTEASPAEVAEELMRNDDANTALQGLVEFLKRKRDGANETENKPAECDEVGSSIRRLNAAISRVKRLKTDGDRKKFMTVNRKAMGLRRMNPKPLIMSDIPPQNQEIDASGSFRKTASSRFRNSRKRRSSKVLSVEIDDERDVEEQQSVEALRQALIAEDLLPERHDDYHTMLRFCRARRFDLEKTKQMWSDMLIWRTEFGTETILEDFDFKERDEVVKYYPQGYHGVDKDGRPVYIERIGLVDATKLLQVTTMDRYLKYHVREFEKTFQFKFPACTIAAKKHIDQSTTILDVQGVGLKSFTKAARELITLLQKVDGDNYPETLNRMFIINAGSGFRMLWNTVKSFLDPKTTAKINVLGNKFQSKLLEIIDTNELPDFLGGTCTCADHGGCMLSDKGPWKDPEILKMIQNGQHKPGKKSQAQSSEEKTTVEDEPAVPKASESLDAEVIPDAGKKPALELPAPVNDNVQTIETDKVAPVVNKPVDLPLQNENAAIVPRGNELAIVPMVDSRKEACMVPVGFSSHLFTGVMTFVMGIGAMIKVTRNMPRKPTDGNSCSSQVESVNTGDRSLQTSSQSPPPGALSAEELTSVMKRMAELEERLSVINTKPSAMPPDKEELLNTALTRADALEQEIRATKKALEDSFAQQQELAAYLEKKKKKKKKTLKLICWYPSSGKH</sequence>
<keyword evidence="5" id="KW-0653">Protein transport</keyword>
<dbReference type="Gene3D" id="6.10.280.40">
    <property type="match status" value="1"/>
</dbReference>
<dbReference type="InterPro" id="IPR025753">
    <property type="entry name" value="AAA_N_dom"/>
</dbReference>
<dbReference type="InterPro" id="IPR001251">
    <property type="entry name" value="CRAL-TRIO_dom"/>
</dbReference>
<feature type="coiled-coil region" evidence="10">
    <location>
        <begin position="998"/>
        <end position="1057"/>
    </location>
</feature>
<dbReference type="Pfam" id="PF14363">
    <property type="entry name" value="AAA_assoc"/>
    <property type="match status" value="1"/>
</dbReference>
<dbReference type="InterPro" id="IPR027417">
    <property type="entry name" value="P-loop_NTPase"/>
</dbReference>
<dbReference type="InterPro" id="IPR036273">
    <property type="entry name" value="CRAL/TRIO_N_dom_sf"/>
</dbReference>
<dbReference type="InterPro" id="IPR011074">
    <property type="entry name" value="CRAL/TRIO_N_dom"/>
</dbReference>
<dbReference type="GO" id="GO:0005886">
    <property type="term" value="C:plasma membrane"/>
    <property type="evidence" value="ECO:0007669"/>
    <property type="project" value="UniProtKB-SubCell"/>
</dbReference>
<comment type="caution">
    <text evidence="13">The sequence shown here is derived from an EMBL/GenBank/DDBJ whole genome shotgun (WGS) entry which is preliminary data.</text>
</comment>
<reference evidence="13" key="1">
    <citation type="submission" date="2023-05" db="EMBL/GenBank/DDBJ databases">
        <title>Genome and transcriptome analyses reveal genes involved in the formation of fine ridges on petal epidermal cells in Hibiscus trionum.</title>
        <authorList>
            <person name="Koshimizu S."/>
            <person name="Masuda S."/>
            <person name="Ishii T."/>
            <person name="Shirasu K."/>
            <person name="Hoshino A."/>
            <person name="Arita M."/>
        </authorList>
    </citation>
    <scope>NUCLEOTIDE SEQUENCE</scope>
    <source>
        <strain evidence="13">Hamamatsu line</strain>
    </source>
</reference>
<keyword evidence="7 10" id="KW-0175">Coiled coil</keyword>
<dbReference type="OrthoDB" id="10251412at2759"/>
<dbReference type="Gene3D" id="1.10.8.20">
    <property type="entry name" value="N-terminal domain of phosphatidylinositol transfer protein sec14p"/>
    <property type="match status" value="1"/>
</dbReference>
<dbReference type="SUPFAM" id="SSF46938">
    <property type="entry name" value="CRAL/TRIO N-terminal domain"/>
    <property type="match status" value="1"/>
</dbReference>
<dbReference type="PROSITE" id="PS00674">
    <property type="entry name" value="AAA"/>
    <property type="match status" value="1"/>
</dbReference>
<dbReference type="InterPro" id="IPR003593">
    <property type="entry name" value="AAA+_ATPase"/>
</dbReference>
<dbReference type="PANTHER" id="PTHR45657:SF29">
    <property type="entry name" value="PHOSPHATIDYLINOSITOL_PHOSPHATIDYLCHOLINE TRANSFER PROTEIN SFH12"/>
    <property type="match status" value="1"/>
</dbReference>
<dbReference type="SMART" id="SM01100">
    <property type="entry name" value="CRAL_TRIO_N"/>
    <property type="match status" value="1"/>
</dbReference>
<protein>
    <recommendedName>
        <fullName evidence="12">CRAL-TRIO domain-containing protein</fullName>
    </recommendedName>
</protein>
<feature type="compositionally biased region" description="Polar residues" evidence="11">
    <location>
        <begin position="963"/>
        <end position="986"/>
    </location>
</feature>
<gene>
    <name evidence="13" type="ORF">HRI_001499200</name>
</gene>
<dbReference type="InterPro" id="IPR058017">
    <property type="entry name" value="At3g28540-like_C"/>
</dbReference>
<accession>A0A9W7HIP0</accession>
<dbReference type="PANTHER" id="PTHR45657">
    <property type="entry name" value="CRAL-TRIO DOMAIN-CONTAINING PROTEIN YKL091C-RELATED"/>
    <property type="match status" value="1"/>
</dbReference>
<dbReference type="InterPro" id="IPR003960">
    <property type="entry name" value="ATPase_AAA_CS"/>
</dbReference>
<dbReference type="SMART" id="SM00382">
    <property type="entry name" value="AAA"/>
    <property type="match status" value="1"/>
</dbReference>
<evidence type="ECO:0000256" key="3">
    <source>
        <dbReference type="ARBA" id="ARBA00022448"/>
    </source>
</evidence>
<feature type="domain" description="CRAL-TRIO" evidence="12">
    <location>
        <begin position="625"/>
        <end position="799"/>
    </location>
</feature>
<dbReference type="Gene3D" id="3.40.50.300">
    <property type="entry name" value="P-loop containing nucleotide triphosphate hydrolases"/>
    <property type="match status" value="1"/>
</dbReference>
<keyword evidence="4" id="KW-1003">Cell membrane</keyword>
<dbReference type="GO" id="GO:0016887">
    <property type="term" value="F:ATP hydrolysis activity"/>
    <property type="evidence" value="ECO:0007669"/>
    <property type="project" value="InterPro"/>
</dbReference>
<dbReference type="FunFam" id="3.40.525.10:FF:000011">
    <property type="entry name" value="SEC14 cytosolic factor"/>
    <property type="match status" value="1"/>
</dbReference>
<dbReference type="GO" id="GO:0006950">
    <property type="term" value="P:response to stress"/>
    <property type="evidence" value="ECO:0007669"/>
    <property type="project" value="UniProtKB-ARBA"/>
</dbReference>